<dbReference type="InterPro" id="IPR025961">
    <property type="entry name" value="Metal_resist"/>
</dbReference>
<evidence type="ECO:0000313" key="2">
    <source>
        <dbReference type="EMBL" id="QNT69955.1"/>
    </source>
</evidence>
<dbReference type="RefSeq" id="WP_190260466.1">
    <property type="nucleotide sequence ID" value="NZ_CP053923.1"/>
</dbReference>
<evidence type="ECO:0000256" key="1">
    <source>
        <dbReference type="SAM" id="MobiDB-lite"/>
    </source>
</evidence>
<dbReference type="Proteomes" id="UP000516369">
    <property type="component" value="Chromosome"/>
</dbReference>
<feature type="region of interest" description="Disordered" evidence="1">
    <location>
        <begin position="115"/>
        <end position="137"/>
    </location>
</feature>
<protein>
    <submittedName>
        <fullName evidence="2">Periplasmic heavy metal sensor</fullName>
    </submittedName>
</protein>
<organism evidence="2 3">
    <name type="scientific">Defluviicoccus vanus</name>
    <dbReference type="NCBI Taxonomy" id="111831"/>
    <lineage>
        <taxon>Bacteria</taxon>
        <taxon>Pseudomonadati</taxon>
        <taxon>Pseudomonadota</taxon>
        <taxon>Alphaproteobacteria</taxon>
        <taxon>Rhodospirillales</taxon>
        <taxon>Rhodospirillaceae</taxon>
        <taxon>Defluviicoccus</taxon>
    </lineage>
</organism>
<accession>A0A7H1N2L9</accession>
<gene>
    <name evidence="2" type="ORF">HQ394_12230</name>
</gene>
<dbReference type="EMBL" id="CP053923">
    <property type="protein sequence ID" value="QNT69955.1"/>
    <property type="molecule type" value="Genomic_DNA"/>
</dbReference>
<evidence type="ECO:0000313" key="3">
    <source>
        <dbReference type="Proteomes" id="UP000516369"/>
    </source>
</evidence>
<dbReference type="AlphaFoldDB" id="A0A7H1N2L9"/>
<name>A0A7H1N2L9_9PROT</name>
<proteinExistence type="predicted"/>
<feature type="compositionally biased region" description="Pro residues" evidence="1">
    <location>
        <begin position="128"/>
        <end position="137"/>
    </location>
</feature>
<dbReference type="KEGG" id="dvn:HQ394_12230"/>
<dbReference type="Pfam" id="PF13801">
    <property type="entry name" value="Metal_resist"/>
    <property type="match status" value="1"/>
</dbReference>
<keyword evidence="3" id="KW-1185">Reference proteome</keyword>
<reference evidence="2 3" key="1">
    <citation type="submission" date="2020-05" db="EMBL/GenBank/DDBJ databases">
        <title>Complete closed genome sequence of Defluviicoccus vanus.</title>
        <authorList>
            <person name="Bessarab I."/>
            <person name="Arumugam K."/>
            <person name="Maszenan A.M."/>
            <person name="Seviour R.J."/>
            <person name="Williams R.B."/>
        </authorList>
    </citation>
    <scope>NUCLEOTIDE SEQUENCE [LARGE SCALE GENOMIC DNA]</scope>
    <source>
        <strain evidence="2 3">Ben 114</strain>
    </source>
</reference>
<sequence length="137" mass="14704">MTALVLPVIVGSPRPHRHGPPDALRMADDMAATLPAADATLLRRAFEARTAVIRDNQAKMAAFPDRLRAATDAEPFRIDALAAVFADGQAARGAFEEAIAISVLDAVGQMSQEGRHRLAAWRPGAPDRLPPPPPDRR</sequence>